<keyword evidence="3" id="KW-0378">Hydrolase</keyword>
<dbReference type="GO" id="GO:0016787">
    <property type="term" value="F:hydrolase activity"/>
    <property type="evidence" value="ECO:0007669"/>
    <property type="project" value="UniProtKB-KW"/>
</dbReference>
<dbReference type="RefSeq" id="WP_008811139.1">
    <property type="nucleotide sequence ID" value="NZ_CAMLVM010000009.1"/>
</dbReference>
<comment type="similarity">
    <text evidence="1">Belongs to the EndA/NucM nuclease family.</text>
</comment>
<evidence type="ECO:0000313" key="5">
    <source>
        <dbReference type="Proteomes" id="UP000462362"/>
    </source>
</evidence>
<evidence type="ECO:0000256" key="1">
    <source>
        <dbReference type="ARBA" id="ARBA00006429"/>
    </source>
</evidence>
<dbReference type="SUPFAM" id="SSF54060">
    <property type="entry name" value="His-Me finger endonucleases"/>
    <property type="match status" value="1"/>
</dbReference>
<comment type="caution">
    <text evidence="4">The sequence shown here is derived from an EMBL/GenBank/DDBJ whole genome shotgun (WGS) entry which is preliminary data.</text>
</comment>
<dbReference type="PANTHER" id="PTHR33607">
    <property type="entry name" value="ENDONUCLEASE-1"/>
    <property type="match status" value="1"/>
</dbReference>
<accession>A0A6I3S1Z4</accession>
<evidence type="ECO:0000256" key="3">
    <source>
        <dbReference type="ARBA" id="ARBA00022801"/>
    </source>
</evidence>
<dbReference type="EMBL" id="WNCL01000007">
    <property type="protein sequence ID" value="MTU42725.1"/>
    <property type="molecule type" value="Genomic_DNA"/>
</dbReference>
<keyword evidence="4" id="KW-0255">Endonuclease</keyword>
<proteinExistence type="inferred from homology"/>
<evidence type="ECO:0000313" key="4">
    <source>
        <dbReference type="EMBL" id="MTU42725.1"/>
    </source>
</evidence>
<reference evidence="4 5" key="1">
    <citation type="journal article" date="2019" name="Nat. Med.">
        <title>A library of human gut bacterial isolates paired with longitudinal multiomics data enables mechanistic microbiome research.</title>
        <authorList>
            <person name="Poyet M."/>
            <person name="Groussin M."/>
            <person name="Gibbons S.M."/>
            <person name="Avila-Pacheco J."/>
            <person name="Jiang X."/>
            <person name="Kearney S.M."/>
            <person name="Perrotta A.R."/>
            <person name="Berdy B."/>
            <person name="Zhao S."/>
            <person name="Lieberman T.D."/>
            <person name="Swanson P.K."/>
            <person name="Smith M."/>
            <person name="Roesemann S."/>
            <person name="Alexander J.E."/>
            <person name="Rich S.A."/>
            <person name="Livny J."/>
            <person name="Vlamakis H."/>
            <person name="Clish C."/>
            <person name="Bullock K."/>
            <person name="Deik A."/>
            <person name="Scott J."/>
            <person name="Pierce K.A."/>
            <person name="Xavier R.J."/>
            <person name="Alm E.J."/>
        </authorList>
    </citation>
    <scope>NUCLEOTIDE SEQUENCE [LARGE SCALE GENOMIC DNA]</scope>
    <source>
        <strain evidence="4 5">BIOML-A2</strain>
    </source>
</reference>
<dbReference type="InterPro" id="IPR007346">
    <property type="entry name" value="Endonuclease-I"/>
</dbReference>
<gene>
    <name evidence="4" type="ORF">GMD42_03615</name>
</gene>
<evidence type="ECO:0000256" key="2">
    <source>
        <dbReference type="ARBA" id="ARBA00022722"/>
    </source>
</evidence>
<sequence length="263" mass="30334">MNPSLFSFFNRGVASIFALSFGIAAAPNGFCSDVFRGNETFQSFNKAKKILEHQVIFDHRVTLYCNAPFDKDKWISLPSGFTTQVHKKRANRVEWEHVVPAENFGRFFPEWREGSPMCTDNRGAPFKGRKCAEKSNITFRLMQSDMYNLFPVIGAVNAERGNKNFGLLSASAENTFGSCAMKISSNRAEPPKYARGTIARAYKYMAYAYPIFKLSKEQERLMDVWDRQYPVEKWECVRTKRIERIQGNENPFVKQPCIEKKLW</sequence>
<protein>
    <submittedName>
        <fullName evidence="4">Endonuclease I</fullName>
    </submittedName>
</protein>
<dbReference type="GO" id="GO:0004519">
    <property type="term" value="F:endonuclease activity"/>
    <property type="evidence" value="ECO:0007669"/>
    <property type="project" value="UniProtKB-KW"/>
</dbReference>
<dbReference type="InterPro" id="IPR044925">
    <property type="entry name" value="His-Me_finger_sf"/>
</dbReference>
<name>A0A6I3S1Z4_9BURK</name>
<dbReference type="PANTHER" id="PTHR33607:SF2">
    <property type="entry name" value="ENDONUCLEASE-1"/>
    <property type="match status" value="1"/>
</dbReference>
<keyword evidence="2" id="KW-0540">Nuclease</keyword>
<organism evidence="4 5">
    <name type="scientific">Parasutterella excrementihominis</name>
    <dbReference type="NCBI Taxonomy" id="487175"/>
    <lineage>
        <taxon>Bacteria</taxon>
        <taxon>Pseudomonadati</taxon>
        <taxon>Pseudomonadota</taxon>
        <taxon>Betaproteobacteria</taxon>
        <taxon>Burkholderiales</taxon>
        <taxon>Sutterellaceae</taxon>
        <taxon>Parasutterella</taxon>
    </lineage>
</organism>
<dbReference type="AlphaFoldDB" id="A0A6I3S1Z4"/>
<dbReference type="Proteomes" id="UP000462362">
    <property type="component" value="Unassembled WGS sequence"/>
</dbReference>
<dbReference type="Pfam" id="PF04231">
    <property type="entry name" value="Endonuclease_1"/>
    <property type="match status" value="1"/>
</dbReference>